<dbReference type="Pfam" id="PF07238">
    <property type="entry name" value="PilZ"/>
    <property type="match status" value="1"/>
</dbReference>
<comment type="function">
    <text evidence="1">Binds the second messenger bis-(3'-5') cyclic dimeric guanosine monophosphate (c-di-GMP). Can bind two c-di-GMP molecules per monomer. May play a role in bacterial second-messenger regulated processes. Binding to c-di-GMP induces a conformational change of the C- and N-termini resulting in the exposure of a highly negative surface on one side of the protein to a possible effector protein.</text>
</comment>
<dbReference type="SUPFAM" id="SSF141371">
    <property type="entry name" value="PilZ domain-like"/>
    <property type="match status" value="1"/>
</dbReference>
<comment type="caution">
    <text evidence="3">The sequence shown here is derived from an EMBL/GenBank/DDBJ whole genome shotgun (WGS) entry which is preliminary data.</text>
</comment>
<reference evidence="3 4" key="1">
    <citation type="submission" date="2024-08" db="EMBL/GenBank/DDBJ databases">
        <title>Oceanimonas smirnovii Genome sequencing and assembly.</title>
        <authorList>
            <person name="Tang B."/>
        </authorList>
    </citation>
    <scope>NUCLEOTIDE SEQUENCE [LARGE SCALE GENOMIC DNA]</scope>
    <source>
        <strain evidence="3 4">OS2020-119</strain>
    </source>
</reference>
<accession>A0ABW7P106</accession>
<dbReference type="EMBL" id="JBGFTR010000008">
    <property type="protein sequence ID" value="MFH7565068.1"/>
    <property type="molecule type" value="Genomic_DNA"/>
</dbReference>
<dbReference type="InterPro" id="IPR009875">
    <property type="entry name" value="PilZ_domain"/>
</dbReference>
<evidence type="ECO:0000313" key="3">
    <source>
        <dbReference type="EMBL" id="MFH7565068.1"/>
    </source>
</evidence>
<organism evidence="3 4">
    <name type="scientific">Oceanimonas smirnovii</name>
    <dbReference type="NCBI Taxonomy" id="264574"/>
    <lineage>
        <taxon>Bacteria</taxon>
        <taxon>Pseudomonadati</taxon>
        <taxon>Pseudomonadota</taxon>
        <taxon>Gammaproteobacteria</taxon>
        <taxon>Aeromonadales</taxon>
        <taxon>Aeromonadaceae</taxon>
        <taxon>Oceanimonas</taxon>
    </lineage>
</organism>
<evidence type="ECO:0000256" key="1">
    <source>
        <dbReference type="PIRNR" id="PIRNR028141"/>
    </source>
</evidence>
<evidence type="ECO:0000259" key="2">
    <source>
        <dbReference type="Pfam" id="PF07238"/>
    </source>
</evidence>
<dbReference type="PIRSF" id="PIRSF028141">
    <property type="entry name" value="C-di-GMP_BP_PA4608"/>
    <property type="match status" value="1"/>
</dbReference>
<dbReference type="InterPro" id="IPR027021">
    <property type="entry name" value="C-di-GMP_BP_PA4608"/>
</dbReference>
<keyword evidence="4" id="KW-1185">Reference proteome</keyword>
<sequence length="121" mass="13899">MSERRAFSRIEFNASALLIDPDGHPFPAEVRDISLHGALLTLSVLWQSDDDSELTLQLMLDDGSQITMHGYQRHHENHLLGLECKQLDLDSATRLRRLVELNLGNEQLLHRQFEQLLAEDQ</sequence>
<dbReference type="Gene3D" id="2.40.10.220">
    <property type="entry name" value="predicted glycosyltransferase like domains"/>
    <property type="match status" value="1"/>
</dbReference>
<keyword evidence="1" id="KW-0547">Nucleotide-binding</keyword>
<evidence type="ECO:0000313" key="4">
    <source>
        <dbReference type="Proteomes" id="UP001610706"/>
    </source>
</evidence>
<name>A0ABW7P106_9GAMM</name>
<protein>
    <recommendedName>
        <fullName evidence="1">Cyclic diguanosine monophosphate-binding protein</fullName>
        <shortName evidence="1">c-di-GMP-binding protein</shortName>
    </recommendedName>
    <alternativeName>
        <fullName evidence="1">Pilz domain-containing protein</fullName>
    </alternativeName>
</protein>
<proteinExistence type="predicted"/>
<comment type="subunit">
    <text evidence="1">Monomer in both c-di-GMP-bound and free forms.</text>
</comment>
<dbReference type="RefSeq" id="WP_346350958.1">
    <property type="nucleotide sequence ID" value="NZ_CP166302.1"/>
</dbReference>
<gene>
    <name evidence="3" type="ORF">AB9R89_06995</name>
</gene>
<feature type="domain" description="PilZ" evidence="2">
    <location>
        <begin position="3"/>
        <end position="100"/>
    </location>
</feature>
<dbReference type="Proteomes" id="UP001610706">
    <property type="component" value="Unassembled WGS sequence"/>
</dbReference>
<keyword evidence="1" id="KW-0973">c-di-GMP</keyword>